<feature type="compositionally biased region" description="Basic and acidic residues" evidence="1">
    <location>
        <begin position="205"/>
        <end position="214"/>
    </location>
</feature>
<dbReference type="AlphaFoldDB" id="A0A1B6M5Q6"/>
<name>A0A1B6M5Q6_9HEMI</name>
<feature type="non-terminal residue" evidence="2">
    <location>
        <position position="1"/>
    </location>
</feature>
<sequence>AAQEAVNAHRDSQGLCEEDISAIKAEERFDPIFASAFCLTRVTPSDLYFSELGNSPRLEEEWPADHEGSVRIYNAFEDHSYSTKDSFASNVQQSSIFHPLDILSLEVSGNVSPRKHRGRPRGSRNRRSKIGMTREQFEMKLNAKESETLKEVIPPEKYVVPKDGFRGFYKRRGRPPLYRPPLYFRSAFQPRPTEPQRKITPVNDPRQEIMEETR</sequence>
<organism evidence="2">
    <name type="scientific">Graphocephala atropunctata</name>
    <dbReference type="NCBI Taxonomy" id="36148"/>
    <lineage>
        <taxon>Eukaryota</taxon>
        <taxon>Metazoa</taxon>
        <taxon>Ecdysozoa</taxon>
        <taxon>Arthropoda</taxon>
        <taxon>Hexapoda</taxon>
        <taxon>Insecta</taxon>
        <taxon>Pterygota</taxon>
        <taxon>Neoptera</taxon>
        <taxon>Paraneoptera</taxon>
        <taxon>Hemiptera</taxon>
        <taxon>Auchenorrhyncha</taxon>
        <taxon>Membracoidea</taxon>
        <taxon>Cicadellidae</taxon>
        <taxon>Cicadellinae</taxon>
        <taxon>Cicadellini</taxon>
        <taxon>Graphocephala</taxon>
    </lineage>
</organism>
<feature type="compositionally biased region" description="Basic residues" evidence="1">
    <location>
        <begin position="113"/>
        <end position="129"/>
    </location>
</feature>
<accession>A0A1B6M5Q6</accession>
<proteinExistence type="predicted"/>
<reference evidence="2" key="1">
    <citation type="submission" date="2015-11" db="EMBL/GenBank/DDBJ databases">
        <title>De novo transcriptome assembly of four potential Pierce s Disease insect vectors from Arizona vineyards.</title>
        <authorList>
            <person name="Tassone E.E."/>
        </authorList>
    </citation>
    <scope>NUCLEOTIDE SEQUENCE</scope>
</reference>
<evidence type="ECO:0000256" key="1">
    <source>
        <dbReference type="SAM" id="MobiDB-lite"/>
    </source>
</evidence>
<dbReference type="EMBL" id="GEBQ01008734">
    <property type="protein sequence ID" value="JAT31243.1"/>
    <property type="molecule type" value="Transcribed_RNA"/>
</dbReference>
<feature type="region of interest" description="Disordered" evidence="1">
    <location>
        <begin position="187"/>
        <end position="214"/>
    </location>
</feature>
<feature type="non-terminal residue" evidence="2">
    <location>
        <position position="214"/>
    </location>
</feature>
<gene>
    <name evidence="2" type="ORF">g.611</name>
</gene>
<feature type="region of interest" description="Disordered" evidence="1">
    <location>
        <begin position="109"/>
        <end position="130"/>
    </location>
</feature>
<protein>
    <submittedName>
        <fullName evidence="2">Uncharacterized protein</fullName>
    </submittedName>
</protein>
<evidence type="ECO:0000313" key="2">
    <source>
        <dbReference type="EMBL" id="JAT31243.1"/>
    </source>
</evidence>